<dbReference type="InterPro" id="IPR001853">
    <property type="entry name" value="DSBA-like_thioredoxin_dom"/>
</dbReference>
<organism evidence="2 3">
    <name type="scientific">Thermoleophilum album</name>
    <dbReference type="NCBI Taxonomy" id="29539"/>
    <lineage>
        <taxon>Bacteria</taxon>
        <taxon>Bacillati</taxon>
        <taxon>Actinomycetota</taxon>
        <taxon>Thermoleophilia</taxon>
        <taxon>Thermoleophilales</taxon>
        <taxon>Thermoleophilaceae</taxon>
        <taxon>Thermoleophilum</taxon>
    </lineage>
</organism>
<proteinExistence type="predicted"/>
<dbReference type="AlphaFoldDB" id="A0A1H6FX80"/>
<reference evidence="3" key="1">
    <citation type="submission" date="2016-10" db="EMBL/GenBank/DDBJ databases">
        <authorList>
            <person name="Varghese N."/>
            <person name="Submissions S."/>
        </authorList>
    </citation>
    <scope>NUCLEOTIDE SEQUENCE [LARGE SCALE GENOMIC DNA]</scope>
    <source>
        <strain evidence="3">ATCC 35263</strain>
    </source>
</reference>
<evidence type="ECO:0000313" key="3">
    <source>
        <dbReference type="Proteomes" id="UP000222056"/>
    </source>
</evidence>
<dbReference type="STRING" id="29539.SAMN02745716_1614"/>
<dbReference type="InterPro" id="IPR036249">
    <property type="entry name" value="Thioredoxin-like_sf"/>
</dbReference>
<dbReference type="SUPFAM" id="SSF52833">
    <property type="entry name" value="Thioredoxin-like"/>
    <property type="match status" value="1"/>
</dbReference>
<dbReference type="Proteomes" id="UP000222056">
    <property type="component" value="Unassembled WGS sequence"/>
</dbReference>
<evidence type="ECO:0000259" key="1">
    <source>
        <dbReference type="Pfam" id="PF01323"/>
    </source>
</evidence>
<dbReference type="Pfam" id="PF01323">
    <property type="entry name" value="DSBA"/>
    <property type="match status" value="1"/>
</dbReference>
<dbReference type="RefSeq" id="WP_177169419.1">
    <property type="nucleotide sequence ID" value="NZ_FNWJ01000002.1"/>
</dbReference>
<name>A0A1H6FX80_THEAL</name>
<evidence type="ECO:0000313" key="2">
    <source>
        <dbReference type="EMBL" id="SEH14375.1"/>
    </source>
</evidence>
<gene>
    <name evidence="2" type="ORF">SAMN02745716_1614</name>
</gene>
<dbReference type="GO" id="GO:0016491">
    <property type="term" value="F:oxidoreductase activity"/>
    <property type="evidence" value="ECO:0007669"/>
    <property type="project" value="InterPro"/>
</dbReference>
<protein>
    <submittedName>
        <fullName evidence="2">Thioredoxin</fullName>
    </submittedName>
</protein>
<dbReference type="EMBL" id="FNWJ01000002">
    <property type="protein sequence ID" value="SEH14375.1"/>
    <property type="molecule type" value="Genomic_DNA"/>
</dbReference>
<sequence length="151" mass="16982">MRGEGQRLAIFYADFECPHCASLHFALAQVPDLRVVLRHFPVRARHPRAFQLACAAEAAGLQGAFWAFADSLFGDQGRLDPPHLWARVERLGLDLDRFERDRRSAAVRERVEADLTGGLRAGVAGTPTLFLDGQRYTRPWPEPVLRLLGQH</sequence>
<accession>A0A1H6FX80</accession>
<keyword evidence="3" id="KW-1185">Reference proteome</keyword>
<dbReference type="Gene3D" id="3.40.30.10">
    <property type="entry name" value="Glutaredoxin"/>
    <property type="match status" value="1"/>
</dbReference>
<feature type="domain" description="DSBA-like thioredoxin" evidence="1">
    <location>
        <begin position="10"/>
        <end position="134"/>
    </location>
</feature>